<reference evidence="3" key="1">
    <citation type="submission" date="2016-11" db="UniProtKB">
        <authorList>
            <consortium name="WormBaseParasite"/>
        </authorList>
    </citation>
    <scope>IDENTIFICATION</scope>
</reference>
<name>A0A1I7UES3_9PELO</name>
<feature type="region of interest" description="Disordered" evidence="1">
    <location>
        <begin position="214"/>
        <end position="234"/>
    </location>
</feature>
<proteinExistence type="predicted"/>
<feature type="compositionally biased region" description="Basic and acidic residues" evidence="1">
    <location>
        <begin position="311"/>
        <end position="328"/>
    </location>
</feature>
<keyword evidence="2" id="KW-1185">Reference proteome</keyword>
<protein>
    <submittedName>
        <fullName evidence="3">Myosin_tail_1 domain-containing protein</fullName>
    </submittedName>
</protein>
<feature type="compositionally biased region" description="Polar residues" evidence="1">
    <location>
        <begin position="41"/>
        <end position="54"/>
    </location>
</feature>
<feature type="compositionally biased region" description="Low complexity" evidence="1">
    <location>
        <begin position="12"/>
        <end position="28"/>
    </location>
</feature>
<feature type="region of interest" description="Disordered" evidence="1">
    <location>
        <begin position="1"/>
        <end position="28"/>
    </location>
</feature>
<evidence type="ECO:0000313" key="2">
    <source>
        <dbReference type="Proteomes" id="UP000095282"/>
    </source>
</evidence>
<feature type="region of interest" description="Disordered" evidence="1">
    <location>
        <begin position="41"/>
        <end position="89"/>
    </location>
</feature>
<sequence>MDSRRKLLEDQSNTSSAASAPSNGNALSTSTDFALCSIRLSSNSETDSSQGSSTRRNKQAPGPLTINDPLKKKRKIEEKEEKEKERKEEFLEEDEIDIYNMTMSEIQQYVDQINMQRKKINADCEEEVKSLNDLYETSCQKKKEMKESLEAARSSIEGLKNSLNEANWSLQKTQDNLAVSETQLKEAVRELESCKNDLAQEKAAGDKKLMQAEAEKKNLEATNEKLSQEAAETAKILEEKEKNLDSVKTKNEELRQEIGRVQEELRIQNENHRMVVKAQKRDLLEARAAISNKNEHPDELEEQSENAINRAEQDLETARELHQEDLGEKTTCIVS</sequence>
<accession>A0A1I7UES3</accession>
<dbReference type="AlphaFoldDB" id="A0A1I7UES3"/>
<feature type="region of interest" description="Disordered" evidence="1">
    <location>
        <begin position="290"/>
        <end position="335"/>
    </location>
</feature>
<evidence type="ECO:0000256" key="1">
    <source>
        <dbReference type="SAM" id="MobiDB-lite"/>
    </source>
</evidence>
<dbReference type="Proteomes" id="UP000095282">
    <property type="component" value="Unplaced"/>
</dbReference>
<dbReference type="WBParaSite" id="Csp11.Scaffold629.g8585.t2">
    <property type="protein sequence ID" value="Csp11.Scaffold629.g8585.t2"/>
    <property type="gene ID" value="Csp11.Scaffold629.g8585"/>
</dbReference>
<organism evidence="2 3">
    <name type="scientific">Caenorhabditis tropicalis</name>
    <dbReference type="NCBI Taxonomy" id="1561998"/>
    <lineage>
        <taxon>Eukaryota</taxon>
        <taxon>Metazoa</taxon>
        <taxon>Ecdysozoa</taxon>
        <taxon>Nematoda</taxon>
        <taxon>Chromadorea</taxon>
        <taxon>Rhabditida</taxon>
        <taxon>Rhabditina</taxon>
        <taxon>Rhabditomorpha</taxon>
        <taxon>Rhabditoidea</taxon>
        <taxon>Rhabditidae</taxon>
        <taxon>Peloderinae</taxon>
        <taxon>Caenorhabditis</taxon>
    </lineage>
</organism>
<feature type="compositionally biased region" description="Basic and acidic residues" evidence="1">
    <location>
        <begin position="214"/>
        <end position="227"/>
    </location>
</feature>
<evidence type="ECO:0000313" key="3">
    <source>
        <dbReference type="WBParaSite" id="Csp11.Scaffold629.g8585.t2"/>
    </source>
</evidence>
<feature type="compositionally biased region" description="Basic and acidic residues" evidence="1">
    <location>
        <begin position="75"/>
        <end position="89"/>
    </location>
</feature>